<reference evidence="1" key="1">
    <citation type="submission" date="2022-03" db="EMBL/GenBank/DDBJ databases">
        <title>De novo assembled genomes of Belliella spp. (Cyclobacteriaceae) strains.</title>
        <authorList>
            <person name="Szabo A."/>
            <person name="Korponai K."/>
            <person name="Felfoldi T."/>
        </authorList>
    </citation>
    <scope>NUCLEOTIDE SEQUENCE</scope>
    <source>
        <strain evidence="1">DSM 111903</strain>
    </source>
</reference>
<evidence type="ECO:0000313" key="1">
    <source>
        <dbReference type="EMBL" id="MCH7414842.1"/>
    </source>
</evidence>
<gene>
    <name evidence="1" type="ORF">MM213_15180</name>
</gene>
<evidence type="ECO:0000313" key="2">
    <source>
        <dbReference type="Proteomes" id="UP001165430"/>
    </source>
</evidence>
<protein>
    <submittedName>
        <fullName evidence="1">Uncharacterized protein</fullName>
    </submittedName>
</protein>
<dbReference type="Proteomes" id="UP001165430">
    <property type="component" value="Unassembled WGS sequence"/>
</dbReference>
<keyword evidence="2" id="KW-1185">Reference proteome</keyword>
<dbReference type="RefSeq" id="WP_241413621.1">
    <property type="nucleotide sequence ID" value="NZ_JAKZGO010000014.1"/>
</dbReference>
<comment type="caution">
    <text evidence="1">The sequence shown here is derived from an EMBL/GenBank/DDBJ whole genome shotgun (WGS) entry which is preliminary data.</text>
</comment>
<name>A0ABS9VEI1_9BACT</name>
<sequence>MSLLDLGIGSQIRHPKFGKGVVVESDASFYKIYFNFIAEVKTIARDYSGFELVEKKEAEYQPISITDIEKAVENVVKRNQPKEDLPKLEMAQKWIKGNLVMHPFNEDLSTKEVPISTFFHKIVMVRERLRVLEQNINNHPKLDDEERIHLQQYITRAYGSLTTFNVLFADKKDHFKGAGKED</sequence>
<organism evidence="1 2">
    <name type="scientific">Belliella alkalica</name>
    <dbReference type="NCBI Taxonomy" id="1730871"/>
    <lineage>
        <taxon>Bacteria</taxon>
        <taxon>Pseudomonadati</taxon>
        <taxon>Bacteroidota</taxon>
        <taxon>Cytophagia</taxon>
        <taxon>Cytophagales</taxon>
        <taxon>Cyclobacteriaceae</taxon>
        <taxon>Belliella</taxon>
    </lineage>
</organism>
<dbReference type="EMBL" id="JAKZGO010000014">
    <property type="protein sequence ID" value="MCH7414842.1"/>
    <property type="molecule type" value="Genomic_DNA"/>
</dbReference>
<proteinExistence type="predicted"/>
<accession>A0ABS9VEI1</accession>